<dbReference type="AlphaFoldDB" id="A0ABD0KIU4"/>
<dbReference type="Proteomes" id="UP001519460">
    <property type="component" value="Unassembled WGS sequence"/>
</dbReference>
<protein>
    <submittedName>
        <fullName evidence="1">Uncharacterized protein</fullName>
    </submittedName>
</protein>
<comment type="caution">
    <text evidence="1">The sequence shown here is derived from an EMBL/GenBank/DDBJ whole genome shotgun (WGS) entry which is preliminary data.</text>
</comment>
<evidence type="ECO:0000313" key="1">
    <source>
        <dbReference type="EMBL" id="KAK7487110.1"/>
    </source>
</evidence>
<gene>
    <name evidence="1" type="ORF">BaRGS_00021605</name>
</gene>
<accession>A0ABD0KIU4</accession>
<reference evidence="1 2" key="1">
    <citation type="journal article" date="2023" name="Sci. Data">
        <title>Genome assembly of the Korean intertidal mud-creeper Batillaria attramentaria.</title>
        <authorList>
            <person name="Patra A.K."/>
            <person name="Ho P.T."/>
            <person name="Jun S."/>
            <person name="Lee S.J."/>
            <person name="Kim Y."/>
            <person name="Won Y.J."/>
        </authorList>
    </citation>
    <scope>NUCLEOTIDE SEQUENCE [LARGE SCALE GENOMIC DNA]</scope>
    <source>
        <strain evidence="1">Wonlab-2016</strain>
    </source>
</reference>
<evidence type="ECO:0000313" key="2">
    <source>
        <dbReference type="Proteomes" id="UP001519460"/>
    </source>
</evidence>
<sequence>MSSWLNCPALKCGKYQLANHRPCDAGVWKGNESGLGIQPSGNAGCPNCTLPRASLHEAHHHDSYTD</sequence>
<name>A0ABD0KIU4_9CAEN</name>
<dbReference type="EMBL" id="JACVVK020000169">
    <property type="protein sequence ID" value="KAK7487110.1"/>
    <property type="molecule type" value="Genomic_DNA"/>
</dbReference>
<proteinExistence type="predicted"/>
<keyword evidence="2" id="KW-1185">Reference proteome</keyword>
<organism evidence="1 2">
    <name type="scientific">Batillaria attramentaria</name>
    <dbReference type="NCBI Taxonomy" id="370345"/>
    <lineage>
        <taxon>Eukaryota</taxon>
        <taxon>Metazoa</taxon>
        <taxon>Spiralia</taxon>
        <taxon>Lophotrochozoa</taxon>
        <taxon>Mollusca</taxon>
        <taxon>Gastropoda</taxon>
        <taxon>Caenogastropoda</taxon>
        <taxon>Sorbeoconcha</taxon>
        <taxon>Cerithioidea</taxon>
        <taxon>Batillariidae</taxon>
        <taxon>Batillaria</taxon>
    </lineage>
</organism>